<dbReference type="InterPro" id="IPR026983">
    <property type="entry name" value="DHC"/>
</dbReference>
<dbReference type="PANTHER" id="PTHR22878:SF68">
    <property type="entry name" value="DYNEIN HEAVY CHAIN 6, AXONEMAL-LIKE"/>
    <property type="match status" value="1"/>
</dbReference>
<dbReference type="GO" id="GO:0045505">
    <property type="term" value="F:dynein intermediate chain binding"/>
    <property type="evidence" value="ECO:0007669"/>
    <property type="project" value="InterPro"/>
</dbReference>
<accession>A0A7J6PSW9</accession>
<dbReference type="PANTHER" id="PTHR22878">
    <property type="entry name" value="DYNEIN HEAVY CHAIN 6, AXONEMAL-LIKE-RELATED"/>
    <property type="match status" value="1"/>
</dbReference>
<evidence type="ECO:0000313" key="3">
    <source>
        <dbReference type="Proteomes" id="UP000553632"/>
    </source>
</evidence>
<dbReference type="GO" id="GO:0030286">
    <property type="term" value="C:dynein complex"/>
    <property type="evidence" value="ECO:0007669"/>
    <property type="project" value="InterPro"/>
</dbReference>
<dbReference type="InterPro" id="IPR042219">
    <property type="entry name" value="AAA_lid_11_sf"/>
</dbReference>
<dbReference type="Gene3D" id="1.10.8.720">
    <property type="entry name" value="Region D6 of dynein motor"/>
    <property type="match status" value="1"/>
</dbReference>
<proteinExistence type="predicted"/>
<name>A0A7J6PSW9_PEROL</name>
<feature type="domain" description="Dynein heavy chain AAA lid" evidence="1">
    <location>
        <begin position="42"/>
        <end position="173"/>
    </location>
</feature>
<dbReference type="Proteomes" id="UP000553632">
    <property type="component" value="Unassembled WGS sequence"/>
</dbReference>
<gene>
    <name evidence="2" type="ORF">FOZ63_018576</name>
</gene>
<dbReference type="Pfam" id="PF18198">
    <property type="entry name" value="AAA_lid_11"/>
    <property type="match status" value="1"/>
</dbReference>
<protein>
    <recommendedName>
        <fullName evidence="1">Dynein heavy chain AAA lid domain-containing protein</fullName>
    </recommendedName>
</protein>
<evidence type="ECO:0000313" key="2">
    <source>
        <dbReference type="EMBL" id="KAF4699112.1"/>
    </source>
</evidence>
<dbReference type="GO" id="GO:0007018">
    <property type="term" value="P:microtubule-based movement"/>
    <property type="evidence" value="ECO:0007669"/>
    <property type="project" value="InterPro"/>
</dbReference>
<dbReference type="AlphaFoldDB" id="A0A7J6PSW9"/>
<evidence type="ECO:0000259" key="1">
    <source>
        <dbReference type="Pfam" id="PF18198"/>
    </source>
</evidence>
<feature type="non-terminal residue" evidence="2">
    <location>
        <position position="174"/>
    </location>
</feature>
<dbReference type="GO" id="GO:0051959">
    <property type="term" value="F:dynein light intermediate chain binding"/>
    <property type="evidence" value="ECO:0007669"/>
    <property type="project" value="InterPro"/>
</dbReference>
<dbReference type="EMBL" id="JABANO010038102">
    <property type="protein sequence ID" value="KAF4699112.1"/>
    <property type="molecule type" value="Genomic_DNA"/>
</dbReference>
<reference evidence="2 3" key="1">
    <citation type="submission" date="2020-04" db="EMBL/GenBank/DDBJ databases">
        <title>Perkinsus olseni comparative genomics.</title>
        <authorList>
            <person name="Bogema D.R."/>
        </authorList>
    </citation>
    <scope>NUCLEOTIDE SEQUENCE [LARGE SCALE GENOMIC DNA]</scope>
    <source>
        <strain evidence="2 3">ATCC PRA-207</strain>
    </source>
</reference>
<organism evidence="2 3">
    <name type="scientific">Perkinsus olseni</name>
    <name type="common">Perkinsus atlanticus</name>
    <dbReference type="NCBI Taxonomy" id="32597"/>
    <lineage>
        <taxon>Eukaryota</taxon>
        <taxon>Sar</taxon>
        <taxon>Alveolata</taxon>
        <taxon>Perkinsozoa</taxon>
        <taxon>Perkinsea</taxon>
        <taxon>Perkinsida</taxon>
        <taxon>Perkinsidae</taxon>
        <taxon>Perkinsus</taxon>
    </lineage>
</organism>
<keyword evidence="3" id="KW-1185">Reference proteome</keyword>
<feature type="non-terminal residue" evidence="2">
    <location>
        <position position="1"/>
    </location>
</feature>
<comment type="caution">
    <text evidence="2">The sequence shown here is derived from an EMBL/GenBank/DDBJ whole genome shotgun (WGS) entry which is preliminary data.</text>
</comment>
<dbReference type="InterPro" id="IPR041658">
    <property type="entry name" value="AAA_lid_11"/>
</dbReference>
<sequence>PILQISVKLTTEPPKGLRANVKRSLIALDDETLNKSRKASAWRRLQFSLKLFHAVIQERRKFGPLGWNIRYEFNDSDLETSTVILHNMLELEDPQIPWDTISFVVGQINYGGRVTDDWDRRCLMATLGRFVTPDIMEKDDYSFSASGTYRLPGSVDEVTVAGFREYVDSLPLSE</sequence>